<evidence type="ECO:0000313" key="2">
    <source>
        <dbReference type="EMBL" id="ACN41179.1"/>
    </source>
</evidence>
<protein>
    <submittedName>
        <fullName evidence="2">Uncharacterized protein</fullName>
    </submittedName>
</protein>
<evidence type="ECO:0000256" key="1">
    <source>
        <dbReference type="SAM" id="MobiDB-lite"/>
    </source>
</evidence>
<feature type="region of interest" description="Disordered" evidence="1">
    <location>
        <begin position="75"/>
        <end position="106"/>
    </location>
</feature>
<dbReference type="EMBL" id="BT071730">
    <property type="protein sequence ID" value="ACN41179.1"/>
    <property type="molecule type" value="mRNA"/>
</dbReference>
<reference evidence="2" key="1">
    <citation type="submission" date="2009-02" db="EMBL/GenBank/DDBJ databases">
        <title>Full length sequence-verified cDNA sequences from Sitka spruce (Picea sitchensis).</title>
        <authorList>
            <person name="Reid K.E."/>
            <person name="Liao N."/>
            <person name="Ralph S."/>
            <person name="Kolosova N."/>
            <person name="Oddy C."/>
            <person name="Moore R."/>
            <person name="Mayo M."/>
            <person name="Wagner S."/>
            <person name="King J."/>
            <person name="Yanchuk A."/>
            <person name="Holt R."/>
            <person name="Jones S."/>
            <person name="Marra M."/>
            <person name="Ritland C.E."/>
            <person name="Ritland K."/>
            <person name="Bohlmann J."/>
        </authorList>
    </citation>
    <scope>NUCLEOTIDE SEQUENCE</scope>
    <source>
        <tissue evidence="2">Buds collected with no treatment. Collection October 2007</tissue>
    </source>
</reference>
<name>C0PTN9_PICSI</name>
<feature type="compositionally biased region" description="Basic residues" evidence="1">
    <location>
        <begin position="84"/>
        <end position="96"/>
    </location>
</feature>
<organism evidence="2">
    <name type="scientific">Picea sitchensis</name>
    <name type="common">Sitka spruce</name>
    <name type="synonym">Pinus sitchensis</name>
    <dbReference type="NCBI Taxonomy" id="3332"/>
    <lineage>
        <taxon>Eukaryota</taxon>
        <taxon>Viridiplantae</taxon>
        <taxon>Streptophyta</taxon>
        <taxon>Embryophyta</taxon>
        <taxon>Tracheophyta</taxon>
        <taxon>Spermatophyta</taxon>
        <taxon>Pinopsida</taxon>
        <taxon>Pinidae</taxon>
        <taxon>Conifers I</taxon>
        <taxon>Pinales</taxon>
        <taxon>Pinaceae</taxon>
        <taxon>Picea</taxon>
    </lineage>
</organism>
<proteinExistence type="evidence at transcript level"/>
<sequence length="106" mass="12029">MARTTCMCSPSMRCGLHRPKIPRPEKVCEQGLKRPQLIGSRPWKMTMIQRSEQSPACRSGVISVHGEVARRALLSSSRRSGSQKIRRTNFQRKPSRLSRASMATDY</sequence>
<accession>C0PTN9</accession>
<dbReference type="AlphaFoldDB" id="C0PTN9"/>